<accession>A0A0K8SBJ9</accession>
<dbReference type="EMBL" id="GBRD01015168">
    <property type="protein sequence ID" value="JAG50658.1"/>
    <property type="molecule type" value="Transcribed_RNA"/>
</dbReference>
<proteinExistence type="predicted"/>
<feature type="region of interest" description="Disordered" evidence="1">
    <location>
        <begin position="55"/>
        <end position="88"/>
    </location>
</feature>
<protein>
    <submittedName>
        <fullName evidence="2">Uncharacterized protein</fullName>
    </submittedName>
</protein>
<name>A0A0K8SBJ9_LYGHE</name>
<organism evidence="2">
    <name type="scientific">Lygus hesperus</name>
    <name type="common">Western plant bug</name>
    <dbReference type="NCBI Taxonomy" id="30085"/>
    <lineage>
        <taxon>Eukaryota</taxon>
        <taxon>Metazoa</taxon>
        <taxon>Ecdysozoa</taxon>
        <taxon>Arthropoda</taxon>
        <taxon>Hexapoda</taxon>
        <taxon>Insecta</taxon>
        <taxon>Pterygota</taxon>
        <taxon>Neoptera</taxon>
        <taxon>Paraneoptera</taxon>
        <taxon>Hemiptera</taxon>
        <taxon>Heteroptera</taxon>
        <taxon>Panheteroptera</taxon>
        <taxon>Cimicomorpha</taxon>
        <taxon>Miridae</taxon>
        <taxon>Mirini</taxon>
        <taxon>Lygus</taxon>
    </lineage>
</organism>
<evidence type="ECO:0000313" key="2">
    <source>
        <dbReference type="EMBL" id="JAG50658.1"/>
    </source>
</evidence>
<sequence length="165" mass="17365">LGDSRFRVGDAVLAGFTEAVVSAVSAEADCGVWTFSSELSCDSGTLPVKQPCAPRSFPSLIRPPRGPAKSTSRPGVTPKGEAPPGSRMMNFSTSLAPGFLPTLVLILTQLLPLDMTPEGSVLRDCPGRARNSQSGTSRRAYRALVNLDKISSPEGYDGYDGVYTG</sequence>
<feature type="non-terminal residue" evidence="2">
    <location>
        <position position="1"/>
    </location>
</feature>
<reference evidence="2" key="1">
    <citation type="submission" date="2014-09" db="EMBL/GenBank/DDBJ databases">
        <authorList>
            <person name="Magalhaes I.L.F."/>
            <person name="Oliveira U."/>
            <person name="Santos F.R."/>
            <person name="Vidigal T.H.D.A."/>
            <person name="Brescovit A.D."/>
            <person name="Santos A.J."/>
        </authorList>
    </citation>
    <scope>NUCLEOTIDE SEQUENCE</scope>
</reference>
<dbReference type="AlphaFoldDB" id="A0A0K8SBJ9"/>
<evidence type="ECO:0000256" key="1">
    <source>
        <dbReference type="SAM" id="MobiDB-lite"/>
    </source>
</evidence>